<organism evidence="2 3">
    <name type="scientific">Strongyloides papillosus</name>
    <name type="common">Intestinal threadworm</name>
    <dbReference type="NCBI Taxonomy" id="174720"/>
    <lineage>
        <taxon>Eukaryota</taxon>
        <taxon>Metazoa</taxon>
        <taxon>Ecdysozoa</taxon>
        <taxon>Nematoda</taxon>
        <taxon>Chromadorea</taxon>
        <taxon>Rhabditida</taxon>
        <taxon>Tylenchina</taxon>
        <taxon>Panagrolaimomorpha</taxon>
        <taxon>Strongyloidoidea</taxon>
        <taxon>Strongyloididae</taxon>
        <taxon>Strongyloides</taxon>
    </lineage>
</organism>
<feature type="domain" description="Replication factor A C-terminal" evidence="1">
    <location>
        <begin position="222"/>
        <end position="345"/>
    </location>
</feature>
<dbReference type="WBParaSite" id="SPAL_0000676100.2">
    <property type="protein sequence ID" value="SPAL_0000676100.2"/>
    <property type="gene ID" value="SPAL_0000676100"/>
</dbReference>
<sequence>MVLLGQGGIPVPVIPTISEASTSTLSVSQTSQRASIRLTSTSTLAVSQISGTRTSQVQTPETEVLEVPVSDIQVPLAPPLIRISEINDKLRRWRIKAQVTRKGIWEPTSTEIGRSEIFTFYTFKEQRPSMAEYVQKHEYYMITGSCKTVAEANSRYNSTTHEYCIFTYGDFSMEKYKGQETSNELPRNVFPNPPRNPVLTDRGNQYLNNNSRALNNDIPQFFYVRSQILSMEHEILYKRCGARTSCRTSVKIVRGGEYQCLECKQTSKTYRNGLRVVMNINSPYGQHTIVVFNEKGEEIINMKANDVDKMVQKYGNDTNAKKRAVREIMNSLRSNTYRFRLHNKKGSDKWGVVATEKL</sequence>
<dbReference type="Pfam" id="PF08646">
    <property type="entry name" value="Rep_fac-A_C"/>
    <property type="match status" value="1"/>
</dbReference>
<dbReference type="InterPro" id="IPR013955">
    <property type="entry name" value="Rep_factor-A_C"/>
</dbReference>
<name>A0A0N5BLG3_STREA</name>
<protein>
    <submittedName>
        <fullName evidence="3">Rep_fac-A_C domain-containing protein</fullName>
    </submittedName>
</protein>
<dbReference type="SUPFAM" id="SSF50249">
    <property type="entry name" value="Nucleic acid-binding proteins"/>
    <property type="match status" value="1"/>
</dbReference>
<dbReference type="InterPro" id="IPR012340">
    <property type="entry name" value="NA-bd_OB-fold"/>
</dbReference>
<accession>A0A0N5BLG3</accession>
<dbReference type="AlphaFoldDB" id="A0A0N5BLG3"/>
<dbReference type="Proteomes" id="UP000046392">
    <property type="component" value="Unplaced"/>
</dbReference>
<evidence type="ECO:0000313" key="3">
    <source>
        <dbReference type="WBParaSite" id="SPAL_0000676100.2"/>
    </source>
</evidence>
<proteinExistence type="predicted"/>
<dbReference type="Gene3D" id="2.40.50.140">
    <property type="entry name" value="Nucleic acid-binding proteins"/>
    <property type="match status" value="1"/>
</dbReference>
<keyword evidence="2" id="KW-1185">Reference proteome</keyword>
<evidence type="ECO:0000259" key="1">
    <source>
        <dbReference type="Pfam" id="PF08646"/>
    </source>
</evidence>
<evidence type="ECO:0000313" key="2">
    <source>
        <dbReference type="Proteomes" id="UP000046392"/>
    </source>
</evidence>
<reference evidence="3" key="1">
    <citation type="submission" date="2017-02" db="UniProtKB">
        <authorList>
            <consortium name="WormBaseParasite"/>
        </authorList>
    </citation>
    <scope>IDENTIFICATION</scope>
</reference>